<evidence type="ECO:0000259" key="3">
    <source>
        <dbReference type="PROSITE" id="PS50006"/>
    </source>
</evidence>
<dbReference type="InterPro" id="IPR008984">
    <property type="entry name" value="SMAD_FHA_dom_sf"/>
</dbReference>
<dbReference type="CDD" id="cd00060">
    <property type="entry name" value="FHA"/>
    <property type="match status" value="1"/>
</dbReference>
<dbReference type="SUPFAM" id="SSF49879">
    <property type="entry name" value="SMAD/FHA domain"/>
    <property type="match status" value="1"/>
</dbReference>
<evidence type="ECO:0000256" key="1">
    <source>
        <dbReference type="ARBA" id="ARBA00022553"/>
    </source>
</evidence>
<protein>
    <submittedName>
        <fullName evidence="4">FHA domain-containing protein</fullName>
    </submittedName>
</protein>
<dbReference type="RefSeq" id="WP_377937731.1">
    <property type="nucleotide sequence ID" value="NZ_JBHTHQ010000007.1"/>
</dbReference>
<dbReference type="Proteomes" id="UP001597036">
    <property type="component" value="Unassembled WGS sequence"/>
</dbReference>
<dbReference type="EMBL" id="JBHTHQ010000007">
    <property type="protein sequence ID" value="MFD0704317.1"/>
    <property type="molecule type" value="Genomic_DNA"/>
</dbReference>
<keyword evidence="5" id="KW-1185">Reference proteome</keyword>
<dbReference type="Pfam" id="PF25591">
    <property type="entry name" value="LRV_2"/>
    <property type="match status" value="1"/>
</dbReference>
<dbReference type="InterPro" id="IPR000253">
    <property type="entry name" value="FHA_dom"/>
</dbReference>
<feature type="domain" description="FHA" evidence="3">
    <location>
        <begin position="28"/>
        <end position="83"/>
    </location>
</feature>
<dbReference type="PROSITE" id="PS50006">
    <property type="entry name" value="FHA_DOMAIN"/>
    <property type="match status" value="1"/>
</dbReference>
<evidence type="ECO:0000313" key="5">
    <source>
        <dbReference type="Proteomes" id="UP001597036"/>
    </source>
</evidence>
<evidence type="ECO:0000313" key="4">
    <source>
        <dbReference type="EMBL" id="MFD0704317.1"/>
    </source>
</evidence>
<feature type="region of interest" description="Disordered" evidence="2">
    <location>
        <begin position="177"/>
        <end position="224"/>
    </location>
</feature>
<gene>
    <name evidence="4" type="ORF">ACFQY8_00925</name>
</gene>
<feature type="compositionally biased region" description="Basic and acidic residues" evidence="2">
    <location>
        <begin position="196"/>
        <end position="205"/>
    </location>
</feature>
<accession>A0ABW2Y244</accession>
<proteinExistence type="predicted"/>
<name>A0ABW2Y244_9BIFI</name>
<dbReference type="Pfam" id="PF00498">
    <property type="entry name" value="FHA"/>
    <property type="match status" value="1"/>
</dbReference>
<dbReference type="Gene3D" id="2.60.200.20">
    <property type="match status" value="1"/>
</dbReference>
<keyword evidence="1" id="KW-0597">Phosphoprotein</keyword>
<feature type="compositionally biased region" description="Basic and acidic residues" evidence="2">
    <location>
        <begin position="180"/>
        <end position="189"/>
    </location>
</feature>
<evidence type="ECO:0000256" key="2">
    <source>
        <dbReference type="SAM" id="MobiDB-lite"/>
    </source>
</evidence>
<dbReference type="InterPro" id="IPR057893">
    <property type="entry name" value="LRV_2"/>
</dbReference>
<organism evidence="4 5">
    <name type="scientific">Alloscardovia venturai</name>
    <dbReference type="NCBI Taxonomy" id="1769421"/>
    <lineage>
        <taxon>Bacteria</taxon>
        <taxon>Bacillati</taxon>
        <taxon>Actinomycetota</taxon>
        <taxon>Actinomycetes</taxon>
        <taxon>Bifidobacteriales</taxon>
        <taxon>Bifidobacteriaceae</taxon>
        <taxon>Alloscardovia</taxon>
    </lineage>
</organism>
<sequence>MTDSPSRVATWSITVNDQTLKVVAPAVVVIGRKPIRPVQVAPGAQRMDVVDETKSMSKNHARIDFAEESAVLTDLNSTNGTYVIGHGNSLLRVPAENPYTFLSEELQGQFGDVKFAITGSLDSASWHEEETGREEVQNLFSYKSEVTLEDAPVTSMSVDDILDLRAGEPTAVFAAQDTRSMYETEEKSTSTDTADVDMREPDTRESAGTADGESADNGEEKYTLPTSVESAVTGLAPVTEDSGYMPVYEAGSVFDRLSRGEFGHKNDVIEIDGHSSDEAKSTRDYNVQFDIAQIPQLRSFLALNPFLYDDLYAWLEAQNSSEVDTALKTNDGYLAWKESAR</sequence>
<reference evidence="5" key="1">
    <citation type="journal article" date="2019" name="Int. J. Syst. Evol. Microbiol.">
        <title>The Global Catalogue of Microorganisms (GCM) 10K type strain sequencing project: providing services to taxonomists for standard genome sequencing and annotation.</title>
        <authorList>
            <consortium name="The Broad Institute Genomics Platform"/>
            <consortium name="The Broad Institute Genome Sequencing Center for Infectious Disease"/>
            <person name="Wu L."/>
            <person name="Ma J."/>
        </authorList>
    </citation>
    <scope>NUCLEOTIDE SEQUENCE [LARGE SCALE GENOMIC DNA]</scope>
    <source>
        <strain evidence="5">CCM 8604</strain>
    </source>
</reference>
<comment type="caution">
    <text evidence="4">The sequence shown here is derived from an EMBL/GenBank/DDBJ whole genome shotgun (WGS) entry which is preliminary data.</text>
</comment>